<keyword evidence="3" id="KW-1185">Reference proteome</keyword>
<dbReference type="AlphaFoldDB" id="A0A9C6XTH8"/>
<evidence type="ECO:0000313" key="4">
    <source>
        <dbReference type="RefSeq" id="XP_052130513.1"/>
    </source>
</evidence>
<protein>
    <submittedName>
        <fullName evidence="4">Glutactin</fullName>
    </submittedName>
</protein>
<dbReference type="RefSeq" id="XP_052130513.1">
    <property type="nucleotide sequence ID" value="XM_052274553.1"/>
</dbReference>
<dbReference type="Proteomes" id="UP000504606">
    <property type="component" value="Unplaced"/>
</dbReference>
<dbReference type="PROSITE" id="PS51155">
    <property type="entry name" value="CHIT_BIND_RR_2"/>
    <property type="match status" value="1"/>
</dbReference>
<feature type="region of interest" description="Disordered" evidence="2">
    <location>
        <begin position="136"/>
        <end position="177"/>
    </location>
</feature>
<dbReference type="CTD" id="36613"/>
<accession>A0A9C6XTH8</accession>
<name>A0A9C6XTH8_FRAOC</name>
<dbReference type="GO" id="GO:0042302">
    <property type="term" value="F:structural constituent of cuticle"/>
    <property type="evidence" value="ECO:0007669"/>
    <property type="project" value="UniProtKB-UniRule"/>
</dbReference>
<feature type="compositionally biased region" description="Low complexity" evidence="2">
    <location>
        <begin position="150"/>
        <end position="168"/>
    </location>
</feature>
<dbReference type="GeneID" id="113214967"/>
<dbReference type="OrthoDB" id="8195082at2759"/>
<dbReference type="Pfam" id="PF00379">
    <property type="entry name" value="Chitin_bind_4"/>
    <property type="match status" value="1"/>
</dbReference>
<reference evidence="4" key="1">
    <citation type="submission" date="2025-08" db="UniProtKB">
        <authorList>
            <consortium name="RefSeq"/>
        </authorList>
    </citation>
    <scope>IDENTIFICATION</scope>
    <source>
        <tissue evidence="4">Whole organism</tissue>
    </source>
</reference>
<evidence type="ECO:0000256" key="2">
    <source>
        <dbReference type="SAM" id="MobiDB-lite"/>
    </source>
</evidence>
<feature type="region of interest" description="Disordered" evidence="2">
    <location>
        <begin position="197"/>
        <end position="218"/>
    </location>
</feature>
<dbReference type="InterPro" id="IPR000618">
    <property type="entry name" value="Insect_cuticle"/>
</dbReference>
<feature type="compositionally biased region" description="Polar residues" evidence="2">
    <location>
        <begin position="136"/>
        <end position="149"/>
    </location>
</feature>
<evidence type="ECO:0000256" key="1">
    <source>
        <dbReference type="PROSITE-ProRule" id="PRU00497"/>
    </source>
</evidence>
<organism evidence="3 4">
    <name type="scientific">Frankliniella occidentalis</name>
    <name type="common">Western flower thrips</name>
    <name type="synonym">Euthrips occidentalis</name>
    <dbReference type="NCBI Taxonomy" id="133901"/>
    <lineage>
        <taxon>Eukaryota</taxon>
        <taxon>Metazoa</taxon>
        <taxon>Ecdysozoa</taxon>
        <taxon>Arthropoda</taxon>
        <taxon>Hexapoda</taxon>
        <taxon>Insecta</taxon>
        <taxon>Pterygota</taxon>
        <taxon>Neoptera</taxon>
        <taxon>Paraneoptera</taxon>
        <taxon>Thysanoptera</taxon>
        <taxon>Terebrantia</taxon>
        <taxon>Thripoidea</taxon>
        <taxon>Thripidae</taxon>
        <taxon>Frankliniella</taxon>
    </lineage>
</organism>
<feature type="non-terminal residue" evidence="4">
    <location>
        <position position="1"/>
    </location>
</feature>
<proteinExistence type="predicted"/>
<feature type="region of interest" description="Disordered" evidence="2">
    <location>
        <begin position="74"/>
        <end position="103"/>
    </location>
</feature>
<feature type="region of interest" description="Disordered" evidence="2">
    <location>
        <begin position="1"/>
        <end position="45"/>
    </location>
</feature>
<sequence length="392" mass="44268">PRPIEQHDAQTFVRRPAEGAPSQTIPFSKVNPVPTRASAQEEQENLRFDQENLRIQQAQQAQVDSLRLQQAQSAEQFDQQNRSILKSQRSRQENLRFQDNLQQQQQQQQHQLQLQQQQQQQQQQLFEQQNTRALQSQQVRQENLRTQDNFQQQQPQQQQVAPQFQAQPEDPASGLFDVVPVNTPAPAARAAAHKVHRGRARHQEEPEQQVGRARQHSRRLPIAAAVAPTVAPAATPAAFGATPIRVADDDARTGSLSEEQEAREQAENAHYTFASAIDDKLTDNAQVRQETRDGLNLAGLYSYSDGFFRRTVHYEADENGYRVTKEEVEPLGDGPQPDPAGTADVRAQISGTDFGYRITADDIREKTKEPVKEAVAAVEPQQHRFAPRGERV</sequence>
<keyword evidence="1" id="KW-0193">Cuticle</keyword>
<dbReference type="KEGG" id="foc:113214967"/>
<gene>
    <name evidence="4" type="primary">LOC113214967</name>
</gene>
<evidence type="ECO:0000313" key="3">
    <source>
        <dbReference type="Proteomes" id="UP000504606"/>
    </source>
</evidence>